<sequence length="93" mass="10370">MRCYLKSVLGITLKQSFINFHVRQLLLIIDEGLLRFLQPTILILENDVNTLLPPRPILRLSAPCPFTSSLGDIISCVRLLHPNSSAILSSLST</sequence>
<reference evidence="1" key="1">
    <citation type="journal article" date="2022" name="Front. Genet.">
        <title>Chromosome-Scale Assembly of the Dendrobium nobile Genome Provides Insights Into the Molecular Mechanism of the Biosynthesis of the Medicinal Active Ingredient of Dendrobium.</title>
        <authorList>
            <person name="Xu Q."/>
            <person name="Niu S.-C."/>
            <person name="Li K.-L."/>
            <person name="Zheng P.-J."/>
            <person name="Zhang X.-J."/>
            <person name="Jia Y."/>
            <person name="Liu Y."/>
            <person name="Niu Y.-X."/>
            <person name="Yu L.-H."/>
            <person name="Chen D.-F."/>
            <person name="Zhang G.-Q."/>
        </authorList>
    </citation>
    <scope>NUCLEOTIDE SEQUENCE</scope>
    <source>
        <tissue evidence="1">Leaf</tissue>
    </source>
</reference>
<evidence type="ECO:0000313" key="1">
    <source>
        <dbReference type="EMBL" id="KAI0500622.1"/>
    </source>
</evidence>
<gene>
    <name evidence="1" type="ORF">KFK09_018836</name>
</gene>
<evidence type="ECO:0000313" key="2">
    <source>
        <dbReference type="Proteomes" id="UP000829196"/>
    </source>
</evidence>
<keyword evidence="2" id="KW-1185">Reference proteome</keyword>
<accession>A0A8T3AY60</accession>
<comment type="caution">
    <text evidence="1">The sequence shown here is derived from an EMBL/GenBank/DDBJ whole genome shotgun (WGS) entry which is preliminary data.</text>
</comment>
<dbReference type="EMBL" id="JAGYWB010000013">
    <property type="protein sequence ID" value="KAI0500622.1"/>
    <property type="molecule type" value="Genomic_DNA"/>
</dbReference>
<name>A0A8T3AY60_DENNO</name>
<protein>
    <submittedName>
        <fullName evidence="1">Uncharacterized protein</fullName>
    </submittedName>
</protein>
<organism evidence="1 2">
    <name type="scientific">Dendrobium nobile</name>
    <name type="common">Orchid</name>
    <dbReference type="NCBI Taxonomy" id="94219"/>
    <lineage>
        <taxon>Eukaryota</taxon>
        <taxon>Viridiplantae</taxon>
        <taxon>Streptophyta</taxon>
        <taxon>Embryophyta</taxon>
        <taxon>Tracheophyta</taxon>
        <taxon>Spermatophyta</taxon>
        <taxon>Magnoliopsida</taxon>
        <taxon>Liliopsida</taxon>
        <taxon>Asparagales</taxon>
        <taxon>Orchidaceae</taxon>
        <taxon>Epidendroideae</taxon>
        <taxon>Malaxideae</taxon>
        <taxon>Dendrobiinae</taxon>
        <taxon>Dendrobium</taxon>
    </lineage>
</organism>
<proteinExistence type="predicted"/>
<dbReference type="Proteomes" id="UP000829196">
    <property type="component" value="Unassembled WGS sequence"/>
</dbReference>
<dbReference type="AlphaFoldDB" id="A0A8T3AY60"/>